<evidence type="ECO:0000256" key="1">
    <source>
        <dbReference type="SAM" id="MobiDB-lite"/>
    </source>
</evidence>
<accession>A0A8J4SJA0</accession>
<organism evidence="2 3">
    <name type="scientific">Paragonimus heterotremus</name>
    <dbReference type="NCBI Taxonomy" id="100268"/>
    <lineage>
        <taxon>Eukaryota</taxon>
        <taxon>Metazoa</taxon>
        <taxon>Spiralia</taxon>
        <taxon>Lophotrochozoa</taxon>
        <taxon>Platyhelminthes</taxon>
        <taxon>Trematoda</taxon>
        <taxon>Digenea</taxon>
        <taxon>Plagiorchiida</taxon>
        <taxon>Troglotremata</taxon>
        <taxon>Troglotrematidae</taxon>
        <taxon>Paragonimus</taxon>
    </lineage>
</organism>
<feature type="region of interest" description="Disordered" evidence="1">
    <location>
        <begin position="1"/>
        <end position="40"/>
    </location>
</feature>
<protein>
    <submittedName>
        <fullName evidence="2">Uncharacterized protein</fullName>
    </submittedName>
</protein>
<evidence type="ECO:0000313" key="3">
    <source>
        <dbReference type="Proteomes" id="UP000748531"/>
    </source>
</evidence>
<keyword evidence="3" id="KW-1185">Reference proteome</keyword>
<sequence length="99" mass="10897">FERIFPTTAAGESPQVEPGLSTPQPFPTNELDTPEDEPKSTATMRLPSEFICHAGALLLNVESVVFAGLLVSMSSTDFRFALKDNLGELGYPIRFYFRA</sequence>
<reference evidence="2" key="1">
    <citation type="submission" date="2019-05" db="EMBL/GenBank/DDBJ databases">
        <title>Annotation for the trematode Paragonimus heterotremus.</title>
        <authorList>
            <person name="Choi Y.-J."/>
        </authorList>
    </citation>
    <scope>NUCLEOTIDE SEQUENCE</scope>
    <source>
        <strain evidence="2">LC</strain>
    </source>
</reference>
<name>A0A8J4SJA0_9TREM</name>
<dbReference type="AlphaFoldDB" id="A0A8J4SJA0"/>
<dbReference type="EMBL" id="LUCH01012293">
    <property type="protein sequence ID" value="KAF5395505.1"/>
    <property type="molecule type" value="Genomic_DNA"/>
</dbReference>
<gene>
    <name evidence="2" type="ORF">PHET_11694</name>
</gene>
<feature type="non-terminal residue" evidence="2">
    <location>
        <position position="1"/>
    </location>
</feature>
<comment type="caution">
    <text evidence="2">The sequence shown here is derived from an EMBL/GenBank/DDBJ whole genome shotgun (WGS) entry which is preliminary data.</text>
</comment>
<evidence type="ECO:0000313" key="2">
    <source>
        <dbReference type="EMBL" id="KAF5395505.1"/>
    </source>
</evidence>
<dbReference type="Proteomes" id="UP000748531">
    <property type="component" value="Unassembled WGS sequence"/>
</dbReference>
<proteinExistence type="predicted"/>